<comment type="caution">
    <text evidence="2">The sequence shown here is derived from an EMBL/GenBank/DDBJ whole genome shotgun (WGS) entry which is preliminary data.</text>
</comment>
<protein>
    <recommendedName>
        <fullName evidence="1">C2H2-type domain-containing protein</fullName>
    </recommendedName>
</protein>
<evidence type="ECO:0000313" key="2">
    <source>
        <dbReference type="EMBL" id="KAJ1365684.1"/>
    </source>
</evidence>
<gene>
    <name evidence="2" type="ORF">KIN20_026094</name>
</gene>
<dbReference type="InterPro" id="IPR013087">
    <property type="entry name" value="Znf_C2H2_type"/>
</dbReference>
<sequence length="246" mass="27886">MFSKSIVKESDDKLYWSLNCAAFVCPMCGLRSTDQVQVNSHISTCHTEVDPTTCMISDCWAPRLEESSSFFIDIPEHDMLTDVNSESWVAVDDMKSSFKAADGYINRSSEQSVDIALDDEENIGLDSMVCSLCNQSVKLAKLTHVLEHAKEHYNIKQFECELCGFGNNKRSVVRYHASSQHLYKRARIIEHNDGNIRKAWIQVARTCFPRLPERLMKENTKHLQSFPTSGVVFKSTTLNDVSSSEC</sequence>
<dbReference type="EMBL" id="JAHQIW010005325">
    <property type="protein sequence ID" value="KAJ1365684.1"/>
    <property type="molecule type" value="Genomic_DNA"/>
</dbReference>
<proteinExistence type="predicted"/>
<dbReference type="Gene3D" id="3.30.160.60">
    <property type="entry name" value="Classic Zinc Finger"/>
    <property type="match status" value="1"/>
</dbReference>
<evidence type="ECO:0000313" key="3">
    <source>
        <dbReference type="Proteomes" id="UP001196413"/>
    </source>
</evidence>
<dbReference type="AlphaFoldDB" id="A0AAD5NDM1"/>
<dbReference type="SMART" id="SM00355">
    <property type="entry name" value="ZnF_C2H2"/>
    <property type="match status" value="3"/>
</dbReference>
<feature type="domain" description="C2H2-type" evidence="1">
    <location>
        <begin position="128"/>
        <end position="152"/>
    </location>
</feature>
<feature type="domain" description="C2H2-type" evidence="1">
    <location>
        <begin position="158"/>
        <end position="181"/>
    </location>
</feature>
<reference evidence="2" key="1">
    <citation type="submission" date="2021-06" db="EMBL/GenBank/DDBJ databases">
        <title>Parelaphostrongylus tenuis whole genome reference sequence.</title>
        <authorList>
            <person name="Garwood T.J."/>
            <person name="Larsen P.A."/>
            <person name="Fountain-Jones N.M."/>
            <person name="Garbe J.R."/>
            <person name="Macchietto M.G."/>
            <person name="Kania S.A."/>
            <person name="Gerhold R.W."/>
            <person name="Richards J.E."/>
            <person name="Wolf T.M."/>
        </authorList>
    </citation>
    <scope>NUCLEOTIDE SEQUENCE</scope>
    <source>
        <strain evidence="2">MNPRO001-30</strain>
        <tissue evidence="2">Meninges</tissue>
    </source>
</reference>
<keyword evidence="3" id="KW-1185">Reference proteome</keyword>
<accession>A0AAD5NDM1</accession>
<feature type="domain" description="C2H2-type" evidence="1">
    <location>
        <begin position="23"/>
        <end position="46"/>
    </location>
</feature>
<evidence type="ECO:0000259" key="1">
    <source>
        <dbReference type="SMART" id="SM00355"/>
    </source>
</evidence>
<dbReference type="Proteomes" id="UP001196413">
    <property type="component" value="Unassembled WGS sequence"/>
</dbReference>
<name>A0AAD5NDM1_PARTN</name>
<organism evidence="2 3">
    <name type="scientific">Parelaphostrongylus tenuis</name>
    <name type="common">Meningeal worm</name>
    <dbReference type="NCBI Taxonomy" id="148309"/>
    <lineage>
        <taxon>Eukaryota</taxon>
        <taxon>Metazoa</taxon>
        <taxon>Ecdysozoa</taxon>
        <taxon>Nematoda</taxon>
        <taxon>Chromadorea</taxon>
        <taxon>Rhabditida</taxon>
        <taxon>Rhabditina</taxon>
        <taxon>Rhabditomorpha</taxon>
        <taxon>Strongyloidea</taxon>
        <taxon>Metastrongylidae</taxon>
        <taxon>Parelaphostrongylus</taxon>
    </lineage>
</organism>